<gene>
    <name evidence="2" type="ORF">glysoja_026648</name>
</gene>
<dbReference type="AlphaFoldDB" id="A0A0B2PT23"/>
<protein>
    <submittedName>
        <fullName evidence="2">Uncharacterized protein</fullName>
    </submittedName>
</protein>
<accession>A0A0B2PT23</accession>
<sequence>MPEHHTRQVTSDRLKEAVDRLSQGQASLTQSHTALNTKMNSIHSFLNTKINSLIDQIAAITTNPSSPSPSSQPSPSPIHRPHMKLDAPRFNGHDPLGWIFKISQFFDCQAILEQEPLTVASFYMDGSALH</sequence>
<dbReference type="Proteomes" id="UP000053555">
    <property type="component" value="Unassembled WGS sequence"/>
</dbReference>
<evidence type="ECO:0000256" key="1">
    <source>
        <dbReference type="SAM" id="MobiDB-lite"/>
    </source>
</evidence>
<dbReference type="EMBL" id="KN664071">
    <property type="protein sequence ID" value="KHN10913.1"/>
    <property type="molecule type" value="Genomic_DNA"/>
</dbReference>
<feature type="region of interest" description="Disordered" evidence="1">
    <location>
        <begin position="61"/>
        <end position="87"/>
    </location>
</feature>
<evidence type="ECO:0000313" key="2">
    <source>
        <dbReference type="EMBL" id="KHN10913.1"/>
    </source>
</evidence>
<proteinExistence type="predicted"/>
<organism evidence="2">
    <name type="scientific">Glycine soja</name>
    <name type="common">Wild soybean</name>
    <dbReference type="NCBI Taxonomy" id="3848"/>
    <lineage>
        <taxon>Eukaryota</taxon>
        <taxon>Viridiplantae</taxon>
        <taxon>Streptophyta</taxon>
        <taxon>Embryophyta</taxon>
        <taxon>Tracheophyta</taxon>
        <taxon>Spermatophyta</taxon>
        <taxon>Magnoliopsida</taxon>
        <taxon>eudicotyledons</taxon>
        <taxon>Gunneridae</taxon>
        <taxon>Pentapetalae</taxon>
        <taxon>rosids</taxon>
        <taxon>fabids</taxon>
        <taxon>Fabales</taxon>
        <taxon>Fabaceae</taxon>
        <taxon>Papilionoideae</taxon>
        <taxon>50 kb inversion clade</taxon>
        <taxon>NPAAA clade</taxon>
        <taxon>indigoferoid/millettioid clade</taxon>
        <taxon>Phaseoleae</taxon>
        <taxon>Glycine</taxon>
        <taxon>Glycine subgen. Soja</taxon>
    </lineage>
</organism>
<name>A0A0B2PT23_GLYSO</name>
<reference evidence="2" key="1">
    <citation type="submission" date="2014-07" db="EMBL/GenBank/DDBJ databases">
        <title>Identification of a novel salt tolerance gene in wild soybean by whole-genome sequencing.</title>
        <authorList>
            <person name="Lam H.-M."/>
            <person name="Qi X."/>
            <person name="Li M.-W."/>
            <person name="Liu X."/>
            <person name="Xie M."/>
            <person name="Ni M."/>
            <person name="Xu X."/>
        </authorList>
    </citation>
    <scope>NUCLEOTIDE SEQUENCE [LARGE SCALE GENOMIC DNA]</scope>
    <source>
        <tissue evidence="2">Root</tissue>
    </source>
</reference>
<feature type="compositionally biased region" description="Pro residues" evidence="1">
    <location>
        <begin position="66"/>
        <end position="78"/>
    </location>
</feature>